<evidence type="ECO:0000259" key="1">
    <source>
        <dbReference type="Pfam" id="PF20253"/>
    </source>
</evidence>
<evidence type="ECO:0000313" key="3">
    <source>
        <dbReference type="Proteomes" id="UP000799779"/>
    </source>
</evidence>
<dbReference type="EMBL" id="ML977585">
    <property type="protein sequence ID" value="KAF2001106.1"/>
    <property type="molecule type" value="Genomic_DNA"/>
</dbReference>
<gene>
    <name evidence="2" type="ORF">P154DRAFT_433574</name>
</gene>
<accession>A0A6A5WU35</accession>
<dbReference type="AlphaFoldDB" id="A0A6A5WU35"/>
<dbReference type="InterPro" id="IPR046539">
    <property type="entry name" value="DUF6604"/>
</dbReference>
<proteinExistence type="predicted"/>
<sequence length="117" mass="13051">MAKQIAAFRPVADVPAALERVFDGAILARPKVAEWFEEGGKNQGSNKRHSFFITTLELFLRILRHLIQEQPAISNEVPVQNRIAGLRVEETDLLDDLIPEVKEAGLPKVPAVLVEQD</sequence>
<name>A0A6A5WU35_9PLEO</name>
<organism evidence="2 3">
    <name type="scientific">Amniculicola lignicola CBS 123094</name>
    <dbReference type="NCBI Taxonomy" id="1392246"/>
    <lineage>
        <taxon>Eukaryota</taxon>
        <taxon>Fungi</taxon>
        <taxon>Dikarya</taxon>
        <taxon>Ascomycota</taxon>
        <taxon>Pezizomycotina</taxon>
        <taxon>Dothideomycetes</taxon>
        <taxon>Pleosporomycetidae</taxon>
        <taxon>Pleosporales</taxon>
        <taxon>Amniculicolaceae</taxon>
        <taxon>Amniculicola</taxon>
    </lineage>
</organism>
<feature type="domain" description="DUF6604" evidence="1">
    <location>
        <begin position="1"/>
        <end position="101"/>
    </location>
</feature>
<keyword evidence="3" id="KW-1185">Reference proteome</keyword>
<protein>
    <recommendedName>
        <fullName evidence="1">DUF6604 domain-containing protein</fullName>
    </recommendedName>
</protein>
<reference evidence="2" key="1">
    <citation type="journal article" date="2020" name="Stud. Mycol.">
        <title>101 Dothideomycetes genomes: a test case for predicting lifestyles and emergence of pathogens.</title>
        <authorList>
            <person name="Haridas S."/>
            <person name="Albert R."/>
            <person name="Binder M."/>
            <person name="Bloem J."/>
            <person name="Labutti K."/>
            <person name="Salamov A."/>
            <person name="Andreopoulos B."/>
            <person name="Baker S."/>
            <person name="Barry K."/>
            <person name="Bills G."/>
            <person name="Bluhm B."/>
            <person name="Cannon C."/>
            <person name="Castanera R."/>
            <person name="Culley D."/>
            <person name="Daum C."/>
            <person name="Ezra D."/>
            <person name="Gonzalez J."/>
            <person name="Henrissat B."/>
            <person name="Kuo A."/>
            <person name="Liang C."/>
            <person name="Lipzen A."/>
            <person name="Lutzoni F."/>
            <person name="Magnuson J."/>
            <person name="Mondo S."/>
            <person name="Nolan M."/>
            <person name="Ohm R."/>
            <person name="Pangilinan J."/>
            <person name="Park H.-J."/>
            <person name="Ramirez L."/>
            <person name="Alfaro M."/>
            <person name="Sun H."/>
            <person name="Tritt A."/>
            <person name="Yoshinaga Y."/>
            <person name="Zwiers L.-H."/>
            <person name="Turgeon B."/>
            <person name="Goodwin S."/>
            <person name="Spatafora J."/>
            <person name="Crous P."/>
            <person name="Grigoriev I."/>
        </authorList>
    </citation>
    <scope>NUCLEOTIDE SEQUENCE</scope>
    <source>
        <strain evidence="2">CBS 123094</strain>
    </source>
</reference>
<feature type="non-terminal residue" evidence="2">
    <location>
        <position position="117"/>
    </location>
</feature>
<dbReference type="OrthoDB" id="3793343at2759"/>
<dbReference type="Proteomes" id="UP000799779">
    <property type="component" value="Unassembled WGS sequence"/>
</dbReference>
<evidence type="ECO:0000313" key="2">
    <source>
        <dbReference type="EMBL" id="KAF2001106.1"/>
    </source>
</evidence>
<dbReference type="Pfam" id="PF20253">
    <property type="entry name" value="DUF6604"/>
    <property type="match status" value="1"/>
</dbReference>